<evidence type="ECO:0000313" key="5">
    <source>
        <dbReference type="EMBL" id="GHO90533.1"/>
    </source>
</evidence>
<evidence type="ECO:0000256" key="2">
    <source>
        <dbReference type="ARBA" id="ARBA00023125"/>
    </source>
</evidence>
<protein>
    <submittedName>
        <fullName evidence="5">AraC family transcriptional regulator</fullName>
    </submittedName>
</protein>
<dbReference type="InterPro" id="IPR009057">
    <property type="entry name" value="Homeodomain-like_sf"/>
</dbReference>
<evidence type="ECO:0000259" key="4">
    <source>
        <dbReference type="PROSITE" id="PS01124"/>
    </source>
</evidence>
<keyword evidence="2" id="KW-0238">DNA-binding</keyword>
<dbReference type="RefSeq" id="WP_220201487.1">
    <property type="nucleotide sequence ID" value="NZ_BNJK01000001.1"/>
</dbReference>
<dbReference type="Proteomes" id="UP000597444">
    <property type="component" value="Unassembled WGS sequence"/>
</dbReference>
<dbReference type="GO" id="GO:0043565">
    <property type="term" value="F:sequence-specific DNA binding"/>
    <property type="evidence" value="ECO:0007669"/>
    <property type="project" value="InterPro"/>
</dbReference>
<dbReference type="PANTHER" id="PTHR46796">
    <property type="entry name" value="HTH-TYPE TRANSCRIPTIONAL ACTIVATOR RHAS-RELATED"/>
    <property type="match status" value="1"/>
</dbReference>
<evidence type="ECO:0000256" key="3">
    <source>
        <dbReference type="ARBA" id="ARBA00023163"/>
    </source>
</evidence>
<dbReference type="EMBL" id="BNJK01000001">
    <property type="protein sequence ID" value="GHO90533.1"/>
    <property type="molecule type" value="Genomic_DNA"/>
</dbReference>
<keyword evidence="6" id="KW-1185">Reference proteome</keyword>
<dbReference type="InterPro" id="IPR018062">
    <property type="entry name" value="HTH_AraC-typ_CS"/>
</dbReference>
<feature type="domain" description="HTH araC/xylS-type" evidence="4">
    <location>
        <begin position="211"/>
        <end position="309"/>
    </location>
</feature>
<evidence type="ECO:0000313" key="6">
    <source>
        <dbReference type="Proteomes" id="UP000597444"/>
    </source>
</evidence>
<dbReference type="SMART" id="SM00342">
    <property type="entry name" value="HTH_ARAC"/>
    <property type="match status" value="1"/>
</dbReference>
<dbReference type="PANTHER" id="PTHR46796:SF6">
    <property type="entry name" value="ARAC SUBFAMILY"/>
    <property type="match status" value="1"/>
</dbReference>
<sequence length="319" mass="36068">MFMKRDVLSSRSTLTTEIYIPTLPILSSVPMGWEGMIAQIYNEPVEVESATIPAVSDLSLIMVTHGAVSLETRDGGSYSSWRASHISVGDWFLLPGGTAVEFRWRDKDLSSGPLQTLRLHLSTDLIQRIAEQLTDHDPTHMELVERSGFQDPLLAQIGFALHKELQSPIPGGKLYAETATQMLAVHLLRSYLTTDISIKEPPANFTRQQVKRVVEYIQDHLDQNLSLETLAQQQGFSAYHFARLFRQATGESPHQFVLNKRIEAAQHLLKKKDLPLAQVALAVGFPNQSHFTQVFKNRVGLTPLRYRQDHQSKAHFEYR</sequence>
<dbReference type="PROSITE" id="PS01124">
    <property type="entry name" value="HTH_ARAC_FAMILY_2"/>
    <property type="match status" value="1"/>
</dbReference>
<organism evidence="5 6">
    <name type="scientific">Reticulibacter mediterranei</name>
    <dbReference type="NCBI Taxonomy" id="2778369"/>
    <lineage>
        <taxon>Bacteria</taxon>
        <taxon>Bacillati</taxon>
        <taxon>Chloroflexota</taxon>
        <taxon>Ktedonobacteria</taxon>
        <taxon>Ktedonobacterales</taxon>
        <taxon>Reticulibacteraceae</taxon>
        <taxon>Reticulibacter</taxon>
    </lineage>
</organism>
<accession>A0A8J3MZJ9</accession>
<dbReference type="GO" id="GO:0003700">
    <property type="term" value="F:DNA-binding transcription factor activity"/>
    <property type="evidence" value="ECO:0007669"/>
    <property type="project" value="InterPro"/>
</dbReference>
<dbReference type="Pfam" id="PF12833">
    <property type="entry name" value="HTH_18"/>
    <property type="match status" value="1"/>
</dbReference>
<dbReference type="PRINTS" id="PR00032">
    <property type="entry name" value="HTHARAC"/>
</dbReference>
<comment type="caution">
    <text evidence="5">The sequence shown here is derived from an EMBL/GenBank/DDBJ whole genome shotgun (WGS) entry which is preliminary data.</text>
</comment>
<dbReference type="SUPFAM" id="SSF46689">
    <property type="entry name" value="Homeodomain-like"/>
    <property type="match status" value="2"/>
</dbReference>
<dbReference type="InterPro" id="IPR050204">
    <property type="entry name" value="AraC_XylS_family_regulators"/>
</dbReference>
<reference evidence="5" key="1">
    <citation type="submission" date="2020-10" db="EMBL/GenBank/DDBJ databases">
        <title>Taxonomic study of unclassified bacteria belonging to the class Ktedonobacteria.</title>
        <authorList>
            <person name="Yabe S."/>
            <person name="Wang C.M."/>
            <person name="Zheng Y."/>
            <person name="Sakai Y."/>
            <person name="Cavaletti L."/>
            <person name="Monciardini P."/>
            <person name="Donadio S."/>
        </authorList>
    </citation>
    <scope>NUCLEOTIDE SEQUENCE</scope>
    <source>
        <strain evidence="5">ID150040</strain>
    </source>
</reference>
<dbReference type="PROSITE" id="PS00041">
    <property type="entry name" value="HTH_ARAC_FAMILY_1"/>
    <property type="match status" value="1"/>
</dbReference>
<keyword evidence="1" id="KW-0805">Transcription regulation</keyword>
<name>A0A8J3MZJ9_9CHLR</name>
<dbReference type="InterPro" id="IPR020449">
    <property type="entry name" value="Tscrpt_reg_AraC-type_HTH"/>
</dbReference>
<proteinExistence type="predicted"/>
<gene>
    <name evidence="5" type="ORF">KSF_005810</name>
</gene>
<dbReference type="Gene3D" id="1.10.10.60">
    <property type="entry name" value="Homeodomain-like"/>
    <property type="match status" value="2"/>
</dbReference>
<dbReference type="AlphaFoldDB" id="A0A8J3MZJ9"/>
<dbReference type="InterPro" id="IPR018060">
    <property type="entry name" value="HTH_AraC"/>
</dbReference>
<keyword evidence="3" id="KW-0804">Transcription</keyword>
<evidence type="ECO:0000256" key="1">
    <source>
        <dbReference type="ARBA" id="ARBA00023015"/>
    </source>
</evidence>